<dbReference type="Gene3D" id="3.20.20.70">
    <property type="entry name" value="Aldolase class I"/>
    <property type="match status" value="1"/>
</dbReference>
<sequence>MAASVPKLFQPIAVGRQQLKHRVVLAPLTRYRSSDPGHVPLLPMMKEYYTQRASTPGTLLVTEATFIAARAGGQSHVPGIWSEEQIAAWKEITDSVHAAGSHFFLQLWALGRAAEPEQLRKEDPSFPFVSASDVKLTSSNESPRALTVREIQEYVGMYAQAAKNALRAGFDGVEIHGANGYLIDQFIQDVSNKRTDDYGGRLENRVRFALEVVEGVTNAVGAERTGIRLSPWSTFQDMGMADPKPTFTHLVSEIKKSYPNFAYIHVIEPRVAGDNDHAGDDSSSNDFLRAAWAPKRMISAGGYARDTALARAEEHPDEVIAFGRQFLANPDLPLRLMRGIRLNEPNRETFYRAGSPTGYTDYPFARDAEKV</sequence>
<dbReference type="AlphaFoldDB" id="A0AAD7G7P3"/>
<organism evidence="2 3">
    <name type="scientific">Mycena rosella</name>
    <name type="common">Pink bonnet</name>
    <name type="synonym">Agaricus rosellus</name>
    <dbReference type="NCBI Taxonomy" id="1033263"/>
    <lineage>
        <taxon>Eukaryota</taxon>
        <taxon>Fungi</taxon>
        <taxon>Dikarya</taxon>
        <taxon>Basidiomycota</taxon>
        <taxon>Agaricomycotina</taxon>
        <taxon>Agaricomycetes</taxon>
        <taxon>Agaricomycetidae</taxon>
        <taxon>Agaricales</taxon>
        <taxon>Marasmiineae</taxon>
        <taxon>Mycenaceae</taxon>
        <taxon>Mycena</taxon>
    </lineage>
</organism>
<dbReference type="InterPro" id="IPR045247">
    <property type="entry name" value="Oye-like"/>
</dbReference>
<dbReference type="EMBL" id="JARKIE010000228">
    <property type="protein sequence ID" value="KAJ7664077.1"/>
    <property type="molecule type" value="Genomic_DNA"/>
</dbReference>
<gene>
    <name evidence="2" type="ORF">B0H17DRAFT_1092396</name>
</gene>
<dbReference type="GO" id="GO:0010181">
    <property type="term" value="F:FMN binding"/>
    <property type="evidence" value="ECO:0007669"/>
    <property type="project" value="InterPro"/>
</dbReference>
<reference evidence="2" key="1">
    <citation type="submission" date="2023-03" db="EMBL/GenBank/DDBJ databases">
        <title>Massive genome expansion in bonnet fungi (Mycena s.s.) driven by repeated elements and novel gene families across ecological guilds.</title>
        <authorList>
            <consortium name="Lawrence Berkeley National Laboratory"/>
            <person name="Harder C.B."/>
            <person name="Miyauchi S."/>
            <person name="Viragh M."/>
            <person name="Kuo A."/>
            <person name="Thoen E."/>
            <person name="Andreopoulos B."/>
            <person name="Lu D."/>
            <person name="Skrede I."/>
            <person name="Drula E."/>
            <person name="Henrissat B."/>
            <person name="Morin E."/>
            <person name="Kohler A."/>
            <person name="Barry K."/>
            <person name="LaButti K."/>
            <person name="Morin E."/>
            <person name="Salamov A."/>
            <person name="Lipzen A."/>
            <person name="Mereny Z."/>
            <person name="Hegedus B."/>
            <person name="Baldrian P."/>
            <person name="Stursova M."/>
            <person name="Weitz H."/>
            <person name="Taylor A."/>
            <person name="Grigoriev I.V."/>
            <person name="Nagy L.G."/>
            <person name="Martin F."/>
            <person name="Kauserud H."/>
        </authorList>
    </citation>
    <scope>NUCLEOTIDE SEQUENCE</scope>
    <source>
        <strain evidence="2">CBHHK067</strain>
    </source>
</reference>
<name>A0AAD7G7P3_MYCRO</name>
<evidence type="ECO:0000259" key="1">
    <source>
        <dbReference type="Pfam" id="PF00724"/>
    </source>
</evidence>
<proteinExistence type="predicted"/>
<comment type="caution">
    <text evidence="2">The sequence shown here is derived from an EMBL/GenBank/DDBJ whole genome shotgun (WGS) entry which is preliminary data.</text>
</comment>
<dbReference type="InterPro" id="IPR013785">
    <property type="entry name" value="Aldolase_TIM"/>
</dbReference>
<dbReference type="PANTHER" id="PTHR22893">
    <property type="entry name" value="NADH OXIDOREDUCTASE-RELATED"/>
    <property type="match status" value="1"/>
</dbReference>
<dbReference type="SUPFAM" id="SSF51395">
    <property type="entry name" value="FMN-linked oxidoreductases"/>
    <property type="match status" value="1"/>
</dbReference>
<accession>A0AAD7G7P3</accession>
<evidence type="ECO:0000313" key="3">
    <source>
        <dbReference type="Proteomes" id="UP001221757"/>
    </source>
</evidence>
<dbReference type="InterPro" id="IPR001155">
    <property type="entry name" value="OxRdtase_FMN_N"/>
</dbReference>
<dbReference type="Proteomes" id="UP001221757">
    <property type="component" value="Unassembled WGS sequence"/>
</dbReference>
<protein>
    <recommendedName>
        <fullName evidence="1">NADH:flavin oxidoreductase/NADH oxidase N-terminal domain-containing protein</fullName>
    </recommendedName>
</protein>
<feature type="domain" description="NADH:flavin oxidoreductase/NADH oxidase N-terminal" evidence="1">
    <location>
        <begin position="7"/>
        <end position="342"/>
    </location>
</feature>
<dbReference type="FunFam" id="3.20.20.70:FF:000138">
    <property type="entry name" value="NADPH dehydrogenase 1"/>
    <property type="match status" value="1"/>
</dbReference>
<dbReference type="PANTHER" id="PTHR22893:SF91">
    <property type="entry name" value="NADPH DEHYDROGENASE 2-RELATED"/>
    <property type="match status" value="1"/>
</dbReference>
<keyword evidence="3" id="KW-1185">Reference proteome</keyword>
<evidence type="ECO:0000313" key="2">
    <source>
        <dbReference type="EMBL" id="KAJ7664077.1"/>
    </source>
</evidence>
<dbReference type="Pfam" id="PF00724">
    <property type="entry name" value="Oxidored_FMN"/>
    <property type="match status" value="1"/>
</dbReference>
<dbReference type="GO" id="GO:0003959">
    <property type="term" value="F:NADPH dehydrogenase activity"/>
    <property type="evidence" value="ECO:0007669"/>
    <property type="project" value="TreeGrafter"/>
</dbReference>
<dbReference type="CDD" id="cd02933">
    <property type="entry name" value="OYE_like_FMN"/>
    <property type="match status" value="1"/>
</dbReference>